<dbReference type="RefSeq" id="WP_148136627.1">
    <property type="nucleotide sequence ID" value="NZ_CP017634.1"/>
</dbReference>
<evidence type="ECO:0000256" key="3">
    <source>
        <dbReference type="ARBA" id="ARBA00012953"/>
    </source>
</evidence>
<gene>
    <name evidence="8" type="primary">comB</name>
    <name evidence="9" type="ORF">DCMF_23230</name>
</gene>
<reference evidence="9 10" key="1">
    <citation type="submission" date="2016-10" db="EMBL/GenBank/DDBJ databases">
        <title>Complete Genome Sequence of Peptococcaceae strain DCMF.</title>
        <authorList>
            <person name="Edwards R.J."/>
            <person name="Holland S.I."/>
            <person name="Deshpande N.P."/>
            <person name="Wong Y.K."/>
            <person name="Ertan H."/>
            <person name="Manefield M."/>
            <person name="Russell T.L."/>
            <person name="Lee M.J."/>
        </authorList>
    </citation>
    <scope>NUCLEOTIDE SEQUENCE [LARGE SCALE GENOMIC DNA]</scope>
    <source>
        <strain evidence="9 10">DCMF</strain>
    </source>
</reference>
<proteinExistence type="inferred from homology"/>
<dbReference type="OrthoDB" id="4913at2"/>
<evidence type="ECO:0000313" key="9">
    <source>
        <dbReference type="EMBL" id="ATW27277.1"/>
    </source>
</evidence>
<name>A0A3G1KY06_FORW1</name>
<dbReference type="KEGG" id="fwa:DCMF_23230"/>
<comment type="similarity">
    <text evidence="2 8">Belongs to the ComB family.</text>
</comment>
<dbReference type="Pfam" id="PF04029">
    <property type="entry name" value="2-ph_phosp"/>
    <property type="match status" value="1"/>
</dbReference>
<dbReference type="PANTHER" id="PTHR37311">
    <property type="entry name" value="2-PHOSPHOSULFOLACTATE PHOSPHATASE-RELATED"/>
    <property type="match status" value="1"/>
</dbReference>
<dbReference type="PANTHER" id="PTHR37311:SF1">
    <property type="entry name" value="2-PHOSPHOSULFOLACTATE PHOSPHATASE-RELATED"/>
    <property type="match status" value="1"/>
</dbReference>
<dbReference type="GO" id="GO:0050532">
    <property type="term" value="F:2-phosphosulfolactate phosphatase activity"/>
    <property type="evidence" value="ECO:0007669"/>
    <property type="project" value="UniProtKB-UniRule"/>
</dbReference>
<dbReference type="InterPro" id="IPR036702">
    <property type="entry name" value="ComB-like_sf"/>
</dbReference>
<dbReference type="Gene3D" id="3.90.1560.10">
    <property type="entry name" value="ComB-like"/>
    <property type="match status" value="1"/>
</dbReference>
<dbReference type="Proteomes" id="UP000323521">
    <property type="component" value="Chromosome"/>
</dbReference>
<evidence type="ECO:0000256" key="6">
    <source>
        <dbReference type="ARBA" id="ARBA00022842"/>
    </source>
</evidence>
<dbReference type="InterPro" id="IPR005238">
    <property type="entry name" value="ComB-like"/>
</dbReference>
<dbReference type="AlphaFoldDB" id="A0A3G1KY06"/>
<accession>A0A3G1KY06</accession>
<evidence type="ECO:0000256" key="7">
    <source>
        <dbReference type="ARBA" id="ARBA00033711"/>
    </source>
</evidence>
<evidence type="ECO:0000256" key="4">
    <source>
        <dbReference type="ARBA" id="ARBA00021948"/>
    </source>
</evidence>
<keyword evidence="10" id="KW-1185">Reference proteome</keyword>
<comment type="cofactor">
    <cofactor evidence="1 8">
        <name>Mg(2+)</name>
        <dbReference type="ChEBI" id="CHEBI:18420"/>
    </cofactor>
</comment>
<evidence type="ECO:0000256" key="5">
    <source>
        <dbReference type="ARBA" id="ARBA00022801"/>
    </source>
</evidence>
<dbReference type="GO" id="GO:0000287">
    <property type="term" value="F:magnesium ion binding"/>
    <property type="evidence" value="ECO:0007669"/>
    <property type="project" value="UniProtKB-UniRule"/>
</dbReference>
<keyword evidence="5 8" id="KW-0378">Hydrolase</keyword>
<dbReference type="EC" id="3.1.3.71" evidence="3 8"/>
<dbReference type="GO" id="GO:0050545">
    <property type="term" value="F:sulfopyruvate decarboxylase activity"/>
    <property type="evidence" value="ECO:0007669"/>
    <property type="project" value="TreeGrafter"/>
</dbReference>
<dbReference type="EMBL" id="CP017634">
    <property type="protein sequence ID" value="ATW27277.1"/>
    <property type="molecule type" value="Genomic_DNA"/>
</dbReference>
<keyword evidence="6 8" id="KW-0460">Magnesium</keyword>
<protein>
    <recommendedName>
        <fullName evidence="4 8">Probable 2-phosphosulfolactate phosphatase</fullName>
        <ecNumber evidence="3 8">3.1.3.71</ecNumber>
    </recommendedName>
</protein>
<evidence type="ECO:0000256" key="1">
    <source>
        <dbReference type="ARBA" id="ARBA00001946"/>
    </source>
</evidence>
<dbReference type="FunFam" id="3.90.1560.10:FF:000001">
    <property type="entry name" value="Probable 2-phosphosulfolactate phosphatase"/>
    <property type="match status" value="1"/>
</dbReference>
<organism evidence="9 10">
    <name type="scientific">Formimonas warabiya</name>
    <dbReference type="NCBI Taxonomy" id="1761012"/>
    <lineage>
        <taxon>Bacteria</taxon>
        <taxon>Bacillati</taxon>
        <taxon>Bacillota</taxon>
        <taxon>Clostridia</taxon>
        <taxon>Eubacteriales</taxon>
        <taxon>Peptococcaceae</taxon>
        <taxon>Candidatus Formimonas</taxon>
    </lineage>
</organism>
<dbReference type="HAMAP" id="MF_00490">
    <property type="entry name" value="ComB"/>
    <property type="match status" value="1"/>
</dbReference>
<evidence type="ECO:0000256" key="8">
    <source>
        <dbReference type="HAMAP-Rule" id="MF_00490"/>
    </source>
</evidence>
<evidence type="ECO:0000313" key="10">
    <source>
        <dbReference type="Proteomes" id="UP000323521"/>
    </source>
</evidence>
<sequence length="248" mass="26838">MKIEVTFTGDSITPQMVTNHAVVVIDVLRATSTMVTALANGAQEIIPCLTPEEAFQILGCAGEKPCLLGGERKAKIIPGFHLGNSPFDYPPEKVAGKIIIMTTTNGTKAFLNAAGAKLLLVGSLLNSGAVARELTQQTDDVILACAGTGGKFSYDDILAAGCIVHKVSRGNPEILISDSALMTRHIYEKHQHHLAEGLFQTYHGKRLLALGLKEDIEFCTREDFYPIVPVWQKGVIKIMDTTKGLMIY</sequence>
<comment type="catalytic activity">
    <reaction evidence="7 8">
        <text>(2R)-O-phospho-3-sulfolactate + H2O = (2R)-3-sulfolactate + phosphate</text>
        <dbReference type="Rhea" id="RHEA:23416"/>
        <dbReference type="ChEBI" id="CHEBI:15377"/>
        <dbReference type="ChEBI" id="CHEBI:15597"/>
        <dbReference type="ChEBI" id="CHEBI:43474"/>
        <dbReference type="ChEBI" id="CHEBI:58738"/>
        <dbReference type="EC" id="3.1.3.71"/>
    </reaction>
</comment>
<dbReference type="SUPFAM" id="SSF142823">
    <property type="entry name" value="ComB-like"/>
    <property type="match status" value="1"/>
</dbReference>
<evidence type="ECO:0000256" key="2">
    <source>
        <dbReference type="ARBA" id="ARBA00009997"/>
    </source>
</evidence>